<dbReference type="Proteomes" id="UP000001812">
    <property type="component" value="Chromosome I"/>
</dbReference>
<reference evidence="1" key="1">
    <citation type="submission" date="2009-05" db="EMBL/GenBank/DDBJ databases">
        <authorList>
            <person name="Harkins D.M."/>
            <person name="DeShazer D."/>
            <person name="Woods D.E."/>
            <person name="Brinkac L.M."/>
            <person name="Brown K.A."/>
            <person name="Hung G.C."/>
            <person name="Tuanyok A."/>
            <person name="Zhang B."/>
            <person name="Nierman W.C."/>
        </authorList>
    </citation>
    <scope>NUCLEOTIDE SEQUENCE [LARGE SCALE GENOMIC DNA]</scope>
    <source>
        <strain evidence="1">1710a</strain>
    </source>
</reference>
<accession>A0A0E1W9Y4</accession>
<dbReference type="InterPro" id="IPR021389">
    <property type="entry name" value="DUF3022"/>
</dbReference>
<dbReference type="Pfam" id="PF11226">
    <property type="entry name" value="DUF3022"/>
    <property type="match status" value="1"/>
</dbReference>
<proteinExistence type="predicted"/>
<evidence type="ECO:0008006" key="2">
    <source>
        <dbReference type="Google" id="ProtNLM"/>
    </source>
</evidence>
<evidence type="ECO:0000313" key="1">
    <source>
        <dbReference type="EMBL" id="EET10050.1"/>
    </source>
</evidence>
<dbReference type="HOGENOM" id="CLU_2033745_0_0_4"/>
<name>A0A0E1W9Y4_BURPE</name>
<dbReference type="AlphaFoldDB" id="A0A0E1W9Y4"/>
<dbReference type="EMBL" id="CM000832">
    <property type="protein sequence ID" value="EET10050.1"/>
    <property type="molecule type" value="Genomic_DNA"/>
</dbReference>
<sequence length="134" mass="15202">MPARARRTLNRVPTMDDYQYDCASAEFGELARVICDLFPEQTRFAERADEAGRLLSVHWLAMRFGATPRKTTLDVRFTSAALRRYLALKPMQRARSHAVLRAYVEATLGSLEERHAAGETVPRETTLELGDEFA</sequence>
<organism evidence="1">
    <name type="scientific">Burkholderia pseudomallei 1710a</name>
    <dbReference type="NCBI Taxonomy" id="320371"/>
    <lineage>
        <taxon>Bacteria</taxon>
        <taxon>Pseudomonadati</taxon>
        <taxon>Pseudomonadota</taxon>
        <taxon>Betaproteobacteria</taxon>
        <taxon>Burkholderiales</taxon>
        <taxon>Burkholderiaceae</taxon>
        <taxon>Burkholderia</taxon>
        <taxon>pseudomallei group</taxon>
    </lineage>
</organism>
<protein>
    <recommendedName>
        <fullName evidence="2">DUF3022 domain-containing protein</fullName>
    </recommendedName>
</protein>
<gene>
    <name evidence="1" type="ORF">BURPS1710A_2644</name>
</gene>